<dbReference type="Proteomes" id="UP000295765">
    <property type="component" value="Unassembled WGS sequence"/>
</dbReference>
<evidence type="ECO:0000256" key="6">
    <source>
        <dbReference type="SAM" id="Phobius"/>
    </source>
</evidence>
<evidence type="ECO:0000256" key="1">
    <source>
        <dbReference type="ARBA" id="ARBA00004651"/>
    </source>
</evidence>
<proteinExistence type="predicted"/>
<feature type="transmembrane region" description="Helical" evidence="6">
    <location>
        <begin position="56"/>
        <end position="76"/>
    </location>
</feature>
<dbReference type="GO" id="GO:0016787">
    <property type="term" value="F:hydrolase activity"/>
    <property type="evidence" value="ECO:0007669"/>
    <property type="project" value="UniProtKB-KW"/>
</dbReference>
<keyword evidence="2" id="KW-1003">Cell membrane</keyword>
<reference evidence="7 8" key="1">
    <citation type="submission" date="2019-03" db="EMBL/GenBank/DDBJ databases">
        <title>Genomic Encyclopedia of Type Strains, Phase IV (KMG-IV): sequencing the most valuable type-strain genomes for metagenomic binning, comparative biology and taxonomic classification.</title>
        <authorList>
            <person name="Goeker M."/>
        </authorList>
    </citation>
    <scope>NUCLEOTIDE SEQUENCE [LARGE SCALE GENOMIC DNA]</scope>
    <source>
        <strain evidence="7 8">DSM 25287</strain>
    </source>
</reference>
<evidence type="ECO:0000313" key="8">
    <source>
        <dbReference type="Proteomes" id="UP000295765"/>
    </source>
</evidence>
<keyword evidence="4 6" id="KW-1133">Transmembrane helix</keyword>
<dbReference type="RefSeq" id="WP_243662632.1">
    <property type="nucleotide sequence ID" value="NZ_SLWY01000011.1"/>
</dbReference>
<evidence type="ECO:0000256" key="4">
    <source>
        <dbReference type="ARBA" id="ARBA00022989"/>
    </source>
</evidence>
<organism evidence="7 8">
    <name type="scientific">Plasticicumulans lactativorans</name>
    <dbReference type="NCBI Taxonomy" id="1133106"/>
    <lineage>
        <taxon>Bacteria</taxon>
        <taxon>Pseudomonadati</taxon>
        <taxon>Pseudomonadota</taxon>
        <taxon>Gammaproteobacteria</taxon>
        <taxon>Candidatus Competibacteraceae</taxon>
        <taxon>Plasticicumulans</taxon>
    </lineage>
</organism>
<name>A0A4R2L6A5_9GAMM</name>
<sequence length="120" mass="12634">MIGALFTLLALQLAGEFIVRITGIPVPGPVIGMLLLVFGLAQCGRVPKALHGVAETLLGNFSLLFVPAGVGVLLHVERIAHEWLAILAALVLSTLITIAATALAMRAVLRRRPPREPSDG</sequence>
<comment type="caution">
    <text evidence="7">The sequence shown here is derived from an EMBL/GenBank/DDBJ whole genome shotgun (WGS) entry which is preliminary data.</text>
</comment>
<dbReference type="AlphaFoldDB" id="A0A4R2L6A5"/>
<dbReference type="GO" id="GO:0005886">
    <property type="term" value="C:plasma membrane"/>
    <property type="evidence" value="ECO:0007669"/>
    <property type="project" value="UniProtKB-SubCell"/>
</dbReference>
<dbReference type="EMBL" id="SLWY01000011">
    <property type="protein sequence ID" value="TCO80807.1"/>
    <property type="molecule type" value="Genomic_DNA"/>
</dbReference>
<accession>A0A4R2L6A5</accession>
<evidence type="ECO:0000256" key="5">
    <source>
        <dbReference type="ARBA" id="ARBA00023136"/>
    </source>
</evidence>
<comment type="subcellular location">
    <subcellularLocation>
        <location evidence="1">Cell membrane</location>
        <topology evidence="1">Multi-pass membrane protein</topology>
    </subcellularLocation>
</comment>
<keyword evidence="3 6" id="KW-0812">Transmembrane</keyword>
<keyword evidence="7" id="KW-0378">Hydrolase</keyword>
<feature type="transmembrane region" description="Helical" evidence="6">
    <location>
        <begin position="24"/>
        <end position="44"/>
    </location>
</feature>
<dbReference type="PANTHER" id="PTHR33931">
    <property type="entry name" value="HOLIN-LIKE PROTEIN CIDA-RELATED"/>
    <property type="match status" value="1"/>
</dbReference>
<dbReference type="Pfam" id="PF03788">
    <property type="entry name" value="LrgA"/>
    <property type="match status" value="1"/>
</dbReference>
<feature type="transmembrane region" description="Helical" evidence="6">
    <location>
        <begin position="82"/>
        <end position="105"/>
    </location>
</feature>
<protein>
    <submittedName>
        <fullName evidence="7">Putative effector of murein hydrolase LrgA (UPF0299 family)</fullName>
    </submittedName>
</protein>
<evidence type="ECO:0000313" key="7">
    <source>
        <dbReference type="EMBL" id="TCO80807.1"/>
    </source>
</evidence>
<dbReference type="InterPro" id="IPR005538">
    <property type="entry name" value="LrgA/CidA"/>
</dbReference>
<evidence type="ECO:0000256" key="2">
    <source>
        <dbReference type="ARBA" id="ARBA00022475"/>
    </source>
</evidence>
<dbReference type="PANTHER" id="PTHR33931:SF2">
    <property type="entry name" value="HOLIN-LIKE PROTEIN CIDA"/>
    <property type="match status" value="1"/>
</dbReference>
<keyword evidence="8" id="KW-1185">Reference proteome</keyword>
<gene>
    <name evidence="7" type="ORF">EV699_1118</name>
</gene>
<evidence type="ECO:0000256" key="3">
    <source>
        <dbReference type="ARBA" id="ARBA00022692"/>
    </source>
</evidence>
<keyword evidence="5 6" id="KW-0472">Membrane</keyword>